<organism evidence="1 2">
    <name type="scientific">Candidatus Amesbacteria bacterium RIFOXYB1_FULL_44_23</name>
    <dbReference type="NCBI Taxonomy" id="1797263"/>
    <lineage>
        <taxon>Bacteria</taxon>
        <taxon>Candidatus Amesiibacteriota</taxon>
    </lineage>
</organism>
<accession>A0A1F4ZTP8</accession>
<reference evidence="1 2" key="1">
    <citation type="journal article" date="2016" name="Nat. Commun.">
        <title>Thousands of microbial genomes shed light on interconnected biogeochemical processes in an aquifer system.</title>
        <authorList>
            <person name="Anantharaman K."/>
            <person name="Brown C.T."/>
            <person name="Hug L.A."/>
            <person name="Sharon I."/>
            <person name="Castelle C.J."/>
            <person name="Probst A.J."/>
            <person name="Thomas B.C."/>
            <person name="Singh A."/>
            <person name="Wilkins M.J."/>
            <person name="Karaoz U."/>
            <person name="Brodie E.L."/>
            <person name="Williams K.H."/>
            <person name="Hubbard S.S."/>
            <person name="Banfield J.F."/>
        </authorList>
    </citation>
    <scope>NUCLEOTIDE SEQUENCE [LARGE SCALE GENOMIC DNA]</scope>
</reference>
<evidence type="ECO:0000313" key="2">
    <source>
        <dbReference type="Proteomes" id="UP000176424"/>
    </source>
</evidence>
<dbReference type="AlphaFoldDB" id="A0A1F4ZTP8"/>
<dbReference type="STRING" id="1797263.A2397_01725"/>
<gene>
    <name evidence="1" type="ORF">A2397_01725</name>
</gene>
<protein>
    <submittedName>
        <fullName evidence="1">Uncharacterized protein</fullName>
    </submittedName>
</protein>
<comment type="caution">
    <text evidence="1">The sequence shown here is derived from an EMBL/GenBank/DDBJ whole genome shotgun (WGS) entry which is preliminary data.</text>
</comment>
<sequence>MSEDQSFDLRSRVGKVATEVGMEIFAGAKQTIALLEDVGKISGKLKTSEGMAKMVDELKRLARWEWPGISEQEVELSVEDDWSEREVELMRKTVVATAKWMNYTDHELPFI</sequence>
<proteinExistence type="predicted"/>
<evidence type="ECO:0000313" key="1">
    <source>
        <dbReference type="EMBL" id="OGD09765.1"/>
    </source>
</evidence>
<dbReference type="EMBL" id="MEXR01000023">
    <property type="protein sequence ID" value="OGD09765.1"/>
    <property type="molecule type" value="Genomic_DNA"/>
</dbReference>
<name>A0A1F4ZTP8_9BACT</name>
<dbReference type="Proteomes" id="UP000176424">
    <property type="component" value="Unassembled WGS sequence"/>
</dbReference>